<evidence type="ECO:0000256" key="2">
    <source>
        <dbReference type="ARBA" id="ARBA00022737"/>
    </source>
</evidence>
<dbReference type="GeneID" id="36566394"/>
<feature type="domain" description="SH3" evidence="5">
    <location>
        <begin position="27"/>
        <end position="89"/>
    </location>
</feature>
<dbReference type="Pfam" id="PF00018">
    <property type="entry name" value="SH3_1"/>
    <property type="match status" value="1"/>
</dbReference>
<dbReference type="InterPro" id="IPR035550">
    <property type="entry name" value="Bem1/Scd2_PX"/>
</dbReference>
<evidence type="ECO:0000313" key="8">
    <source>
        <dbReference type="Proteomes" id="UP000241107"/>
    </source>
</evidence>
<name>A0A2P7YP63_9ASCO</name>
<dbReference type="PANTHER" id="PTHR15706">
    <property type="entry name" value="SH3 MULTIPLE DOMAIN"/>
    <property type="match status" value="1"/>
</dbReference>
<proteinExistence type="predicted"/>
<dbReference type="PROSITE" id="PS50195">
    <property type="entry name" value="PX"/>
    <property type="match status" value="1"/>
</dbReference>
<evidence type="ECO:0000256" key="4">
    <source>
        <dbReference type="SAM" id="MobiDB-lite"/>
    </source>
</evidence>
<feature type="compositionally biased region" description="Low complexity" evidence="4">
    <location>
        <begin position="437"/>
        <end position="448"/>
    </location>
</feature>
<dbReference type="SMART" id="SM00326">
    <property type="entry name" value="SH3"/>
    <property type="match status" value="1"/>
</dbReference>
<dbReference type="PROSITE" id="PS50002">
    <property type="entry name" value="SH3"/>
    <property type="match status" value="1"/>
</dbReference>
<dbReference type="Gene3D" id="3.30.1520.10">
    <property type="entry name" value="Phox-like domain"/>
    <property type="match status" value="1"/>
</dbReference>
<sequence length="555" mass="62413">MPVVSNQLRNLKISPPSLADQVNSKLKANVILVAKYDFVAESASEFSVKKGDVLKLLDKLANGWVLVKSVEKVTSPGLVPCLYVDIAVNDTLNPITLQWLHETGTSASTVLGNTTFYDAEVKQLLRNNAPITINNRPYPLAASISNFLLYENRYWYRVDITYSTQERAYLCRYYQDFYTLHASLLEHVEQWQLASKEQELPEFLKLPKLPEPIPSNKRESAELRSLLVKRCKDLDQYINLLILNKHYQVLPPLLRWLDAKYEKAPGFVVAEQLNETNEVINEKVLPGSVGIYSHHKADNGTESERLHAVLDKREEEDQAKKFPMSSPNPNDRVGPKQPVSRNIYNHYQQIVGYQGDLQRAKTTRDLLRSKTSKEPRHGPTRKAPPGEPSQFTRLKTTWQPQRAATAPTMVHTSPPPKPVSISAVNGNPFARTKSVRTTTGSETSGPTSAEASFDTSLLSLPPSLNSRSVQGTPELGPGQLRCQIKTQNQDKLSVRINKPEVTSLAEFKRLIYQKVAFNNLYINLPDSDTYEEMDSGLTDLLAHIRASENVNVLVT</sequence>
<reference evidence="7 8" key="1">
    <citation type="submission" date="2018-03" db="EMBL/GenBank/DDBJ databases">
        <title>Candida pseudohaemulonii genome assembly and annotation.</title>
        <authorList>
            <person name="Munoz J.F."/>
            <person name="Gade L.G."/>
            <person name="Chow N.A."/>
            <person name="Litvintseva A.P."/>
            <person name="Loparev V.N."/>
            <person name="Cuomo C.A."/>
        </authorList>
    </citation>
    <scope>NUCLEOTIDE SEQUENCE [LARGE SCALE GENOMIC DNA]</scope>
    <source>
        <strain evidence="7 8">B12108</strain>
    </source>
</reference>
<organism evidence="7 8">
    <name type="scientific">Candidozyma pseudohaemuli</name>
    <dbReference type="NCBI Taxonomy" id="418784"/>
    <lineage>
        <taxon>Eukaryota</taxon>
        <taxon>Fungi</taxon>
        <taxon>Dikarya</taxon>
        <taxon>Ascomycota</taxon>
        <taxon>Saccharomycotina</taxon>
        <taxon>Pichiomycetes</taxon>
        <taxon>Metschnikowiaceae</taxon>
        <taxon>Candidozyma</taxon>
    </lineage>
</organism>
<keyword evidence="8" id="KW-1185">Reference proteome</keyword>
<dbReference type="GO" id="GO:0035091">
    <property type="term" value="F:phosphatidylinositol binding"/>
    <property type="evidence" value="ECO:0007669"/>
    <property type="project" value="InterPro"/>
</dbReference>
<dbReference type="GO" id="GO:0030674">
    <property type="term" value="F:protein-macromolecule adaptor activity"/>
    <property type="evidence" value="ECO:0007669"/>
    <property type="project" value="TreeGrafter"/>
</dbReference>
<accession>A0A2P7YP63</accession>
<dbReference type="AlphaFoldDB" id="A0A2P7YP63"/>
<keyword evidence="2" id="KW-0677">Repeat</keyword>
<dbReference type="PANTHER" id="PTHR15706:SF2">
    <property type="entry name" value="SH3 AND PX DOMAIN-CONTAINING PROTEIN 2A"/>
    <property type="match status" value="1"/>
</dbReference>
<evidence type="ECO:0000256" key="1">
    <source>
        <dbReference type="ARBA" id="ARBA00022443"/>
    </source>
</evidence>
<comment type="caution">
    <text evidence="7">The sequence shown here is derived from an EMBL/GenBank/DDBJ whole genome shotgun (WGS) entry which is preliminary data.</text>
</comment>
<dbReference type="SMART" id="SM00312">
    <property type="entry name" value="PX"/>
    <property type="match status" value="1"/>
</dbReference>
<dbReference type="SUPFAM" id="SSF50044">
    <property type="entry name" value="SH3-domain"/>
    <property type="match status" value="1"/>
</dbReference>
<dbReference type="GO" id="GO:0000747">
    <property type="term" value="P:conjugation with cellular fusion"/>
    <property type="evidence" value="ECO:0007669"/>
    <property type="project" value="TreeGrafter"/>
</dbReference>
<dbReference type="Proteomes" id="UP000241107">
    <property type="component" value="Unassembled WGS sequence"/>
</dbReference>
<dbReference type="CDD" id="cd06890">
    <property type="entry name" value="PX_Bem1p"/>
    <property type="match status" value="1"/>
</dbReference>
<dbReference type="InterPro" id="IPR001452">
    <property type="entry name" value="SH3_domain"/>
</dbReference>
<feature type="compositionally biased region" description="Polar residues" evidence="4">
    <location>
        <begin position="389"/>
        <end position="402"/>
    </location>
</feature>
<dbReference type="STRING" id="418784.A0A2P7YP63"/>
<dbReference type="GO" id="GO:0005737">
    <property type="term" value="C:cytoplasm"/>
    <property type="evidence" value="ECO:0007669"/>
    <property type="project" value="TreeGrafter"/>
</dbReference>
<dbReference type="RefSeq" id="XP_024713271.1">
    <property type="nucleotide sequence ID" value="XM_024858361.1"/>
</dbReference>
<feature type="domain" description="PX" evidence="6">
    <location>
        <begin position="134"/>
        <end position="264"/>
    </location>
</feature>
<evidence type="ECO:0000259" key="5">
    <source>
        <dbReference type="PROSITE" id="PS50002"/>
    </source>
</evidence>
<dbReference type="Pfam" id="PF00787">
    <property type="entry name" value="PX"/>
    <property type="match status" value="1"/>
</dbReference>
<feature type="region of interest" description="Disordered" evidence="4">
    <location>
        <begin position="314"/>
        <end position="339"/>
    </location>
</feature>
<protein>
    <recommendedName>
        <fullName evidence="9">Bud emergence protein 1</fullName>
    </recommendedName>
</protein>
<keyword evidence="1 3" id="KW-0728">SH3 domain</keyword>
<feature type="region of interest" description="Disordered" evidence="4">
    <location>
        <begin position="368"/>
        <end position="478"/>
    </location>
</feature>
<dbReference type="EMBL" id="PYFQ01000007">
    <property type="protein sequence ID" value="PSK37761.1"/>
    <property type="molecule type" value="Genomic_DNA"/>
</dbReference>
<dbReference type="GO" id="GO:0043332">
    <property type="term" value="C:mating projection tip"/>
    <property type="evidence" value="ECO:0007669"/>
    <property type="project" value="TreeGrafter"/>
</dbReference>
<feature type="compositionally biased region" description="Basic and acidic residues" evidence="4">
    <location>
        <begin position="368"/>
        <end position="377"/>
    </location>
</feature>
<dbReference type="InterPro" id="IPR036871">
    <property type="entry name" value="PX_dom_sf"/>
</dbReference>
<evidence type="ECO:0000256" key="3">
    <source>
        <dbReference type="PROSITE-ProRule" id="PRU00192"/>
    </source>
</evidence>
<dbReference type="SUPFAM" id="SSF64268">
    <property type="entry name" value="PX domain"/>
    <property type="match status" value="1"/>
</dbReference>
<dbReference type="VEuPathDB" id="FungiDB:C7M61_003005"/>
<evidence type="ECO:0008006" key="9">
    <source>
        <dbReference type="Google" id="ProtNLM"/>
    </source>
</evidence>
<evidence type="ECO:0000259" key="6">
    <source>
        <dbReference type="PROSITE" id="PS50195"/>
    </source>
</evidence>
<dbReference type="InterPro" id="IPR036028">
    <property type="entry name" value="SH3-like_dom_sf"/>
</dbReference>
<feature type="compositionally biased region" description="Low complexity" evidence="4">
    <location>
        <begin position="456"/>
        <end position="466"/>
    </location>
</feature>
<gene>
    <name evidence="7" type="ORF">C7M61_003005</name>
</gene>
<dbReference type="InterPro" id="IPR001683">
    <property type="entry name" value="PX_dom"/>
</dbReference>
<dbReference type="OrthoDB" id="548867at2759"/>
<evidence type="ECO:0000313" key="7">
    <source>
        <dbReference type="EMBL" id="PSK37761.1"/>
    </source>
</evidence>
<dbReference type="InterPro" id="IPR051228">
    <property type="entry name" value="NADPH_Oxidase/PX-Domain"/>
</dbReference>
<dbReference type="Gene3D" id="2.30.30.40">
    <property type="entry name" value="SH3 Domains"/>
    <property type="match status" value="1"/>
</dbReference>